<dbReference type="AlphaFoldDB" id="A0A090MHT3"/>
<comment type="caution">
    <text evidence="1">The sequence shown here is derived from an EMBL/GenBank/DDBJ whole genome shotgun (WGS) entry which is preliminary data.</text>
</comment>
<proteinExistence type="predicted"/>
<name>A0A090MHT3_9HYPO</name>
<gene>
    <name evidence="1" type="ORF">BN850_0057830</name>
</gene>
<sequence>MYYHRTPDSASLKIIVAKTSPNVGDTDSTTINNTGATYEYISLGSIWNWVYGRCFIHVFQEPWNELREKQVGRFGNAPSARYSQAMVMSQAPFHEVLLCSLGIRTNADGRSHPFDDRGVGYSPLVLKRLDRTVSGHDYIPTVIQGPSEGQDGKASKMSTILDCQLDAALGGMLEVEWPIVKGTGKTDSDLGVAMAGWMNSPEVATISRGGGS</sequence>
<reference evidence="1" key="1">
    <citation type="submission" date="2013-05" db="EMBL/GenBank/DDBJ databases">
        <title>Draft genome sequences of six wheat associated Fusarium spp. isolates.</title>
        <authorList>
            <person name="Moolhuijzen P.M."/>
            <person name="Manners J.M."/>
            <person name="Wilcox S."/>
            <person name="Bellgard M.I."/>
            <person name="Gardiner D.M."/>
        </authorList>
    </citation>
    <scope>NUCLEOTIDE SEQUENCE</scope>
    <source>
        <strain evidence="1">CS3069</strain>
    </source>
</reference>
<organism evidence="1">
    <name type="scientific">Fusarium clavum</name>
    <dbReference type="NCBI Taxonomy" id="2594811"/>
    <lineage>
        <taxon>Eukaryota</taxon>
        <taxon>Fungi</taxon>
        <taxon>Dikarya</taxon>
        <taxon>Ascomycota</taxon>
        <taxon>Pezizomycotina</taxon>
        <taxon>Sordariomycetes</taxon>
        <taxon>Hypocreomycetidae</taxon>
        <taxon>Hypocreales</taxon>
        <taxon>Nectriaceae</taxon>
        <taxon>Fusarium</taxon>
        <taxon>Fusarium incarnatum-equiseti species complex</taxon>
    </lineage>
</organism>
<dbReference type="EMBL" id="CBMI010001378">
    <property type="protein sequence ID" value="CEG04522.1"/>
    <property type="molecule type" value="Genomic_DNA"/>
</dbReference>
<evidence type="ECO:0000313" key="1">
    <source>
        <dbReference type="EMBL" id="CEG04522.1"/>
    </source>
</evidence>
<accession>A0A090MHT3</accession>
<protein>
    <submittedName>
        <fullName evidence="1">WGS project CBMI000000000 data, contig CS3069_c001380</fullName>
    </submittedName>
</protein>